<evidence type="ECO:0000256" key="2">
    <source>
        <dbReference type="ARBA" id="ARBA00022448"/>
    </source>
</evidence>
<evidence type="ECO:0000313" key="5">
    <source>
        <dbReference type="EMBL" id="BAM82124.1"/>
    </source>
</evidence>
<dbReference type="EMBL" id="AP006499">
    <property type="protein sequence ID" value="BAM82124.1"/>
    <property type="molecule type" value="Genomic_DNA"/>
</dbReference>
<evidence type="ECO:0000256" key="4">
    <source>
        <dbReference type="SAM" id="MobiDB-lite"/>
    </source>
</evidence>
<dbReference type="Proteomes" id="UP000007014">
    <property type="component" value="Chromosome 17"/>
</dbReference>
<evidence type="ECO:0000313" key="6">
    <source>
        <dbReference type="Proteomes" id="UP000007014"/>
    </source>
</evidence>
<keyword evidence="2" id="KW-0813">Transport</keyword>
<keyword evidence="3" id="KW-0539">Nucleus</keyword>
<reference evidence="5 6" key="1">
    <citation type="journal article" date="2004" name="Nature">
        <title>Genome sequence of the ultrasmall unicellular red alga Cyanidioschyzon merolae 10D.</title>
        <authorList>
            <person name="Matsuzaki M."/>
            <person name="Misumi O."/>
            <person name="Shin-i T."/>
            <person name="Maruyama S."/>
            <person name="Takahara M."/>
            <person name="Miyagishima S."/>
            <person name="Mori T."/>
            <person name="Nishida K."/>
            <person name="Yagisawa F."/>
            <person name="Nishida K."/>
            <person name="Yoshida Y."/>
            <person name="Nishimura Y."/>
            <person name="Nakao S."/>
            <person name="Kobayashi T."/>
            <person name="Momoyama Y."/>
            <person name="Higashiyama T."/>
            <person name="Minoda A."/>
            <person name="Sano M."/>
            <person name="Nomoto H."/>
            <person name="Oishi K."/>
            <person name="Hayashi H."/>
            <person name="Ohta F."/>
            <person name="Nishizaka S."/>
            <person name="Haga S."/>
            <person name="Miura S."/>
            <person name="Morishita T."/>
            <person name="Kabeya Y."/>
            <person name="Terasawa K."/>
            <person name="Suzuki Y."/>
            <person name="Ishii Y."/>
            <person name="Asakawa S."/>
            <person name="Takano H."/>
            <person name="Ohta N."/>
            <person name="Kuroiwa H."/>
            <person name="Tanaka K."/>
            <person name="Shimizu N."/>
            <person name="Sugano S."/>
            <person name="Sato N."/>
            <person name="Nozaki H."/>
            <person name="Ogasawara N."/>
            <person name="Kohara Y."/>
            <person name="Kuroiwa T."/>
        </authorList>
    </citation>
    <scope>NUCLEOTIDE SEQUENCE [LARGE SCALE GENOMIC DNA]</scope>
    <source>
        <strain evidence="5 6">10D</strain>
    </source>
</reference>
<protein>
    <submittedName>
        <fullName evidence="5">Uncharacterized protein</fullName>
    </submittedName>
</protein>
<dbReference type="OrthoDB" id="10522917at2759"/>
<dbReference type="GO" id="GO:0031080">
    <property type="term" value="C:nuclear pore outer ring"/>
    <property type="evidence" value="ECO:0007669"/>
    <property type="project" value="TreeGrafter"/>
</dbReference>
<dbReference type="RefSeq" id="XP_005538160.1">
    <property type="nucleotide sequence ID" value="XM_005538103.1"/>
</dbReference>
<dbReference type="InterPro" id="IPR037624">
    <property type="entry name" value="Nup133-like"/>
</dbReference>
<comment type="subcellular location">
    <subcellularLocation>
        <location evidence="1">Nucleus</location>
    </subcellularLocation>
</comment>
<dbReference type="PANTHER" id="PTHR13405">
    <property type="entry name" value="NUCLEAR PORE COMPLEX PROTEIN NUP133"/>
    <property type="match status" value="1"/>
</dbReference>
<dbReference type="GO" id="GO:0006606">
    <property type="term" value="P:protein import into nucleus"/>
    <property type="evidence" value="ECO:0007669"/>
    <property type="project" value="TreeGrafter"/>
</dbReference>
<feature type="region of interest" description="Disordered" evidence="4">
    <location>
        <begin position="153"/>
        <end position="173"/>
    </location>
</feature>
<name>M1VAI5_CYAM1</name>
<gene>
    <name evidence="5" type="ORF">CYME_CMQ238C</name>
</gene>
<dbReference type="Gramene" id="CMQ238CT">
    <property type="protein sequence ID" value="CMQ238CT"/>
    <property type="gene ID" value="CMQ238C"/>
</dbReference>
<dbReference type="GO" id="GO:0016973">
    <property type="term" value="P:poly(A)+ mRNA export from nucleus"/>
    <property type="evidence" value="ECO:0007669"/>
    <property type="project" value="TreeGrafter"/>
</dbReference>
<evidence type="ECO:0000256" key="1">
    <source>
        <dbReference type="ARBA" id="ARBA00004123"/>
    </source>
</evidence>
<dbReference type="PANTHER" id="PTHR13405:SF11">
    <property type="entry name" value="NUCLEAR PORE COMPLEX PROTEIN NUP133"/>
    <property type="match status" value="1"/>
</dbReference>
<proteinExistence type="predicted"/>
<dbReference type="HOGENOM" id="CLU_277360_0_0_1"/>
<organism evidence="5 6">
    <name type="scientific">Cyanidioschyzon merolae (strain NIES-3377 / 10D)</name>
    <name type="common">Unicellular red alga</name>
    <dbReference type="NCBI Taxonomy" id="280699"/>
    <lineage>
        <taxon>Eukaryota</taxon>
        <taxon>Rhodophyta</taxon>
        <taxon>Bangiophyceae</taxon>
        <taxon>Cyanidiales</taxon>
        <taxon>Cyanidiaceae</taxon>
        <taxon>Cyanidioschyzon</taxon>
    </lineage>
</organism>
<dbReference type="KEGG" id="cme:CYME_CMQ238C"/>
<dbReference type="GO" id="GO:0000972">
    <property type="term" value="P:transcription-dependent tethering of RNA polymerase II gene DNA at nuclear periphery"/>
    <property type="evidence" value="ECO:0007669"/>
    <property type="project" value="TreeGrafter"/>
</dbReference>
<evidence type="ECO:0000256" key="3">
    <source>
        <dbReference type="ARBA" id="ARBA00023242"/>
    </source>
</evidence>
<keyword evidence="6" id="KW-1185">Reference proteome</keyword>
<dbReference type="AlphaFoldDB" id="M1VAI5"/>
<sequence length="1144" mass="127998">MDVRRLRLRLPQQVEDALSVELFEDDVRDRQQRYVARLVKNGAWQGNWIIVAGSWIFLVRPLLGEGLIKAGTGSVPAAWDSATADASWSASGCRLPRHAWVQSSRQVAASALANGTELLVALIAHCSEAPSDRAGRLQASAVLRMLIITKPVSDGRPAGSPEVQRPSNSTRNGRTLLVSSRELPLAELLAADETPEQVMDIFCFDRGRRVALVLGSQQLVTIRLDPTVSVLRGRQTGGRVKAATALRRWLQQWRTWTRVPSRCMQDTHRAEDYACMYGYGGYLCSKRDAATWDCWILRQSQIETWQVTDTQVTLRSVSSAVFERLSQVLQVHRSDLIPLYLGTADHGTHAVLGAATFSVAESEESNQEAATAASESDQLRPDHGEYQLQLWVTPVSVRHHPESIWELGGPVPLANVRVAAVEEVFLHFYWTCADGLVFVFDQCSGMLFWASAAWGLAAAQQVRGQIALSLDASFGDSSSVICGFGASSETGVLCMHADCRVDQILLPYRAPTGVESAASEADVLSGRDAFPRRAIWEQVLNILALEAAGERSAALASFHNARSRWNREHVSIAVRQIHEHILKRNLNCIVQGALEQQVLEMQREWMRRLCSFLLAHSALGCADDAKEKLWDDLPLSERLNISQSIYSIYILYALRCMLNAKSSSAWDVLDRQIQALSAAERAPGDNVQGILSVMNEFYTSERARFLASEDDVSADYVQSLLQVARYATGLILDGVCIVRTALPELQELERRACPWLHSSKSPLNLLLRGVTEELPTYLARQKRLQTASALATLYHVVQARIELERAVDSGTVESRPGPVTMLEHLRLAGFVDEASRLARHYGIYEILMRIAQDTEEVLEDPDSASAFLETCFVELGRPFAWYAFDWWHERHEFVKLFAYKSPLLREWLQERQHHEWLWLQLLFDGDYANAAQDLLRIEKDCTDDVDDALFYLSIAVLCCRAANPDDRALEMQARLRLQRARAYQRLGCSKFQDFDELVNWFRETGARAPLTALSSNALLLLQIADAEGKSLDAIGLVLDAVVQRELHLWQRLTEQGHEMNDVEKELLLSQTAFYQVLRQRQELAHHPALLDYLTACQEQAAPYIAFCFERARQSSSPPRNLVSAEASANATHTLAASNAHAHSA</sequence>
<dbReference type="GO" id="GO:0017056">
    <property type="term" value="F:structural constituent of nuclear pore"/>
    <property type="evidence" value="ECO:0007669"/>
    <property type="project" value="InterPro"/>
</dbReference>
<reference evidence="5 6" key="2">
    <citation type="journal article" date="2007" name="BMC Biol.">
        <title>A 100%-complete sequence reveals unusually simple genomic features in the hot-spring red alga Cyanidioschyzon merolae.</title>
        <authorList>
            <person name="Nozaki H."/>
            <person name="Takano H."/>
            <person name="Misumi O."/>
            <person name="Terasawa K."/>
            <person name="Matsuzaki M."/>
            <person name="Maruyama S."/>
            <person name="Nishida K."/>
            <person name="Yagisawa F."/>
            <person name="Yoshida Y."/>
            <person name="Fujiwara T."/>
            <person name="Takio S."/>
            <person name="Tamura K."/>
            <person name="Chung S.J."/>
            <person name="Nakamura S."/>
            <person name="Kuroiwa H."/>
            <person name="Tanaka K."/>
            <person name="Sato N."/>
            <person name="Kuroiwa T."/>
        </authorList>
    </citation>
    <scope>NUCLEOTIDE SEQUENCE [LARGE SCALE GENOMIC DNA]</scope>
    <source>
        <strain evidence="5 6">10D</strain>
    </source>
</reference>
<accession>M1VAI5</accession>
<dbReference type="GeneID" id="16996452"/>